<name>A0A841L204_9FIRM</name>
<evidence type="ECO:0000256" key="1">
    <source>
        <dbReference type="SAM" id="Coils"/>
    </source>
</evidence>
<evidence type="ECO:0000313" key="4">
    <source>
        <dbReference type="Proteomes" id="UP000579281"/>
    </source>
</evidence>
<dbReference type="InterPro" id="IPR001173">
    <property type="entry name" value="Glyco_trans_2-like"/>
</dbReference>
<accession>A0A841L204</accession>
<protein>
    <submittedName>
        <fullName evidence="3">Glycosyltransferase involved in cell wall biosynthesis</fullName>
    </submittedName>
</protein>
<dbReference type="EMBL" id="JACHEN010000014">
    <property type="protein sequence ID" value="MBB6216419.1"/>
    <property type="molecule type" value="Genomic_DNA"/>
</dbReference>
<dbReference type="Gene3D" id="1.25.40.10">
    <property type="entry name" value="Tetratricopeptide repeat domain"/>
    <property type="match status" value="1"/>
</dbReference>
<evidence type="ECO:0000313" key="3">
    <source>
        <dbReference type="EMBL" id="MBB6216419.1"/>
    </source>
</evidence>
<evidence type="ECO:0000259" key="2">
    <source>
        <dbReference type="Pfam" id="PF00535"/>
    </source>
</evidence>
<gene>
    <name evidence="3" type="ORF">HNQ80_002519</name>
</gene>
<feature type="coiled-coil region" evidence="1">
    <location>
        <begin position="624"/>
        <end position="678"/>
    </location>
</feature>
<dbReference type="RefSeq" id="WP_184310953.1">
    <property type="nucleotide sequence ID" value="NZ_JACHEN010000014.1"/>
</dbReference>
<dbReference type="GO" id="GO:0016740">
    <property type="term" value="F:transferase activity"/>
    <property type="evidence" value="ECO:0007669"/>
    <property type="project" value="UniProtKB-KW"/>
</dbReference>
<dbReference type="Gene3D" id="3.90.550.10">
    <property type="entry name" value="Spore Coat Polysaccharide Biosynthesis Protein SpsA, Chain A"/>
    <property type="match status" value="1"/>
</dbReference>
<dbReference type="Pfam" id="PF00535">
    <property type="entry name" value="Glycos_transf_2"/>
    <property type="match status" value="1"/>
</dbReference>
<dbReference type="InterPro" id="IPR011990">
    <property type="entry name" value="TPR-like_helical_dom_sf"/>
</dbReference>
<comment type="caution">
    <text evidence="3">The sequence shown here is derived from an EMBL/GenBank/DDBJ whole genome shotgun (WGS) entry which is preliminary data.</text>
</comment>
<dbReference type="InterPro" id="IPR029044">
    <property type="entry name" value="Nucleotide-diphossugar_trans"/>
</dbReference>
<keyword evidence="1" id="KW-0175">Coiled coil</keyword>
<dbReference type="PANTHER" id="PTHR43630:SF2">
    <property type="entry name" value="GLYCOSYLTRANSFERASE"/>
    <property type="match status" value="1"/>
</dbReference>
<dbReference type="SUPFAM" id="SSF53448">
    <property type="entry name" value="Nucleotide-diphospho-sugar transferases"/>
    <property type="match status" value="1"/>
</dbReference>
<dbReference type="Proteomes" id="UP000579281">
    <property type="component" value="Unassembled WGS sequence"/>
</dbReference>
<keyword evidence="4" id="KW-1185">Reference proteome</keyword>
<reference evidence="3 4" key="1">
    <citation type="submission" date="2020-08" db="EMBL/GenBank/DDBJ databases">
        <title>Genomic Encyclopedia of Type Strains, Phase IV (KMG-IV): sequencing the most valuable type-strain genomes for metagenomic binning, comparative biology and taxonomic classification.</title>
        <authorList>
            <person name="Goeker M."/>
        </authorList>
    </citation>
    <scope>NUCLEOTIDE SEQUENCE [LARGE SCALE GENOMIC DNA]</scope>
    <source>
        <strain evidence="3 4">DSM 103526</strain>
    </source>
</reference>
<dbReference type="SUPFAM" id="SSF48452">
    <property type="entry name" value="TPR-like"/>
    <property type="match status" value="1"/>
</dbReference>
<feature type="domain" description="Glycosyltransferase 2-like" evidence="2">
    <location>
        <begin position="4"/>
        <end position="147"/>
    </location>
</feature>
<dbReference type="CDD" id="cd02511">
    <property type="entry name" value="Beta4Glucosyltransferase"/>
    <property type="match status" value="1"/>
</dbReference>
<organism evidence="3 4">
    <name type="scientific">Anaerosolibacter carboniphilus</name>
    <dbReference type="NCBI Taxonomy" id="1417629"/>
    <lineage>
        <taxon>Bacteria</taxon>
        <taxon>Bacillati</taxon>
        <taxon>Bacillota</taxon>
        <taxon>Clostridia</taxon>
        <taxon>Peptostreptococcales</taxon>
        <taxon>Thermotaleaceae</taxon>
        <taxon>Anaerosolibacter</taxon>
    </lineage>
</organism>
<keyword evidence="3" id="KW-0808">Transferase</keyword>
<dbReference type="PANTHER" id="PTHR43630">
    <property type="entry name" value="POLY-BETA-1,6-N-ACETYL-D-GLUCOSAMINE SYNTHASE"/>
    <property type="match status" value="1"/>
</dbReference>
<proteinExistence type="predicted"/>
<sequence>MQLSIVMMVKNESRYLDRCLTSLASLRKEVSSELIIVDTGSEDNTVEIAKRHTDKVYFHPWNNDFAAMRNITISYAKGEWVFILDGDEILEDPNDIISFFQSNKHKGYNSCTIGIKNFSIEDVKYTLAYIPRLFKKTKDFRYEGNIHEQATLKNPNYLLKSKLLHYGYITTDKELVEKKFKRNYQLLIDGLEKNPENVYYWFQLAQTYGSHYDYEEAIEANLKAYHFAKQQGIDLRNRMHIYINLALLYFIVKRYPELERLCYEAIQVKDGYIDEYYFLAKAQQELFKDEQAIENYEAYLDMAQHYDDFPGSKDFQVATYTLDMIDQVYVDLCKLYNRQGKHDKVLEYGIKLIDSNLIKEGLFFIIQSHLKLSEINKLKEFYQCILSRKNKDLTHYFTQCIEDNKAILGKDRIKEITNIFSHIQDTYGTLNLVRLALNENIEMSAGDLIESMKKINLNETPMFYADNIFLAMKLGCSLSDCLNNVMYYRIEKYFQYLINQYENQFIEQAVIYLNNNDFKCGIVESKINKALIKILLLSNLLDKKTEKCIFTRYIEEGLYFITHIYHQDVIENKWISEVDEEEGFLIYVYHSKRTSTKNKLEHIEYLKRALQIYPFMKNGIEFMLDDVNSERNSTNEEFEEYKSSIKRHIEECICERNIQKAERLIDELEKIVSNDLEVLMLKSRLIVADI</sequence>
<dbReference type="AlphaFoldDB" id="A0A841L204"/>